<evidence type="ECO:0000256" key="2">
    <source>
        <dbReference type="ARBA" id="ARBA00022737"/>
    </source>
</evidence>
<evidence type="ECO:0000256" key="1">
    <source>
        <dbReference type="ARBA" id="ARBA00022614"/>
    </source>
</evidence>
<dbReference type="AlphaFoldDB" id="A0A8J8NR27"/>
<keyword evidence="2" id="KW-0677">Repeat</keyword>
<sequence length="498" mass="57270">MESLPQISITPINDVMSLVSSFLSRKKKYSLCLLSKQFREQIVPLSMVSLSFRGGEAVLESELLRQCVKRCRKVEKLQFESIEQMDLEYVSKMQEILSSEEGAHFLRRVRHLTYKNLKFGGPDLTEVQKSFAIGKFCQCIALFSELESIEFENVSCIFQIVKFLNKISQDDPQRIKFAKTLTLLNISACHIPEEDQDEAFVQIKDLSMNLPQLERLQLKGLRIGEKIGDLVSLCKNSQLKELSLELNGIEPDFCLYFRMILNMETLQHLNLSQNWIGMLGLEHLRDCLAQAKNLKILNLSSNKLCLMPDRRTETLVELLKNVRLTMEELDLSQNSIEDEDFGVIIDTLAQMPKLKYLRLDLNRISALSFGKFIDVYIDSMLLNKGSLETLLIKQNQLFDEGLQEFFSKAQQLPNLSHVKLSGNRNTLGLLPYFVKFIENFDCSNSRSMVVDFTTKGFLRPKEREEFITSVKEAIVKREIQLQITPAATHRGLFKVDLI</sequence>
<dbReference type="PANTHER" id="PTHR45617">
    <property type="entry name" value="LEUCINE RICH REPEAT FAMILY PROTEIN"/>
    <property type="match status" value="1"/>
</dbReference>
<dbReference type="InterPro" id="IPR032675">
    <property type="entry name" value="LRR_dom_sf"/>
</dbReference>
<comment type="caution">
    <text evidence="3">The sequence shown here is derived from an EMBL/GenBank/DDBJ whole genome shotgun (WGS) entry which is preliminary data.</text>
</comment>
<name>A0A8J8NR27_HALGN</name>
<dbReference type="EMBL" id="RRYP01008798">
    <property type="protein sequence ID" value="TNV79528.1"/>
    <property type="molecule type" value="Genomic_DNA"/>
</dbReference>
<dbReference type="Gene3D" id="3.80.10.10">
    <property type="entry name" value="Ribonuclease Inhibitor"/>
    <property type="match status" value="1"/>
</dbReference>
<dbReference type="Pfam" id="PF13516">
    <property type="entry name" value="LRR_6"/>
    <property type="match status" value="2"/>
</dbReference>
<protein>
    <submittedName>
        <fullName evidence="3">Uncharacterized protein</fullName>
    </submittedName>
</protein>
<evidence type="ECO:0000313" key="4">
    <source>
        <dbReference type="Proteomes" id="UP000785679"/>
    </source>
</evidence>
<evidence type="ECO:0000313" key="3">
    <source>
        <dbReference type="EMBL" id="TNV79528.1"/>
    </source>
</evidence>
<gene>
    <name evidence="3" type="ORF">FGO68_gene9274</name>
</gene>
<keyword evidence="4" id="KW-1185">Reference proteome</keyword>
<dbReference type="InterPro" id="IPR001611">
    <property type="entry name" value="Leu-rich_rpt"/>
</dbReference>
<dbReference type="OrthoDB" id="120976at2759"/>
<proteinExistence type="predicted"/>
<dbReference type="SUPFAM" id="SSF52047">
    <property type="entry name" value="RNI-like"/>
    <property type="match status" value="1"/>
</dbReference>
<reference evidence="3" key="1">
    <citation type="submission" date="2019-06" db="EMBL/GenBank/DDBJ databases">
        <authorList>
            <person name="Zheng W."/>
        </authorList>
    </citation>
    <scope>NUCLEOTIDE SEQUENCE</scope>
    <source>
        <strain evidence="3">QDHG01</strain>
    </source>
</reference>
<organism evidence="3 4">
    <name type="scientific">Halteria grandinella</name>
    <dbReference type="NCBI Taxonomy" id="5974"/>
    <lineage>
        <taxon>Eukaryota</taxon>
        <taxon>Sar</taxon>
        <taxon>Alveolata</taxon>
        <taxon>Ciliophora</taxon>
        <taxon>Intramacronucleata</taxon>
        <taxon>Spirotrichea</taxon>
        <taxon>Stichotrichia</taxon>
        <taxon>Sporadotrichida</taxon>
        <taxon>Halteriidae</taxon>
        <taxon>Halteria</taxon>
    </lineage>
</organism>
<dbReference type="PANTHER" id="PTHR45617:SF181">
    <property type="entry name" value="LP04042P"/>
    <property type="match status" value="1"/>
</dbReference>
<keyword evidence="1" id="KW-0433">Leucine-rich repeat</keyword>
<dbReference type="Proteomes" id="UP000785679">
    <property type="component" value="Unassembled WGS sequence"/>
</dbReference>
<accession>A0A8J8NR27</accession>